<reference evidence="1 2" key="1">
    <citation type="submission" date="2024-05" db="EMBL/GenBank/DDBJ databases">
        <title>Haplotype-resolved chromosome-level genome assembly of Huyou (Citrus changshanensis).</title>
        <authorList>
            <person name="Miao C."/>
            <person name="Chen W."/>
            <person name="Wu Y."/>
            <person name="Wang L."/>
            <person name="Zhao S."/>
            <person name="Grierson D."/>
            <person name="Xu C."/>
            <person name="Chen K."/>
        </authorList>
    </citation>
    <scope>NUCLEOTIDE SEQUENCE [LARGE SCALE GENOMIC DNA]</scope>
    <source>
        <strain evidence="1">01-14</strain>
        <tissue evidence="1">Leaf</tissue>
    </source>
</reference>
<dbReference type="Gene3D" id="3.50.7.10">
    <property type="entry name" value="GroEL"/>
    <property type="match status" value="1"/>
</dbReference>
<dbReference type="SUPFAM" id="SSF52029">
    <property type="entry name" value="GroEL apical domain-like"/>
    <property type="match status" value="1"/>
</dbReference>
<dbReference type="Proteomes" id="UP001428341">
    <property type="component" value="Unassembled WGS sequence"/>
</dbReference>
<comment type="caution">
    <text evidence="1">The sequence shown here is derived from an EMBL/GenBank/DDBJ whole genome shotgun (WGS) entry which is preliminary data.</text>
</comment>
<sequence length="333" mass="37582">MRRRNQKGRRKETEAAYAEMACASATQETGSSLKRSWGKKKSIYKIEFVNGMKLDWGAISSYLINEVDRTCKRPLLIVAKDVELEVGGSLFLDKTCLQTATPSAITWGPVPVRFENVWLEHHQFKQIFKNRWSEANCSRLQEFQGLEFMAFIEVLFLLARLERLFEVEEVRSAVDQCSAKKITRKFEGRDCEENLKGIMQDLAILTGGRVVVTMSSNCGVIPLMLGSCKEAIVRDSEMIIHGGSGAGVAFLHASKELDKLQTTEQLLWKPDARSLSCYEHINNNDLGFDPVRGEYVDVIKSGNIDPLKLVIKELDDLKSDLDNDSWCSSSEML</sequence>
<dbReference type="AlphaFoldDB" id="A0AAP0QYG8"/>
<evidence type="ECO:0000313" key="1">
    <source>
        <dbReference type="EMBL" id="KAK9215942.1"/>
    </source>
</evidence>
<dbReference type="InterPro" id="IPR027409">
    <property type="entry name" value="GroEL-like_apical_dom_sf"/>
</dbReference>
<proteinExistence type="predicted"/>
<gene>
    <name evidence="1" type="ORF">WN944_007948</name>
</gene>
<keyword evidence="2" id="KW-1185">Reference proteome</keyword>
<organism evidence="1 2">
    <name type="scientific">Citrus x changshan-huyou</name>
    <dbReference type="NCBI Taxonomy" id="2935761"/>
    <lineage>
        <taxon>Eukaryota</taxon>
        <taxon>Viridiplantae</taxon>
        <taxon>Streptophyta</taxon>
        <taxon>Embryophyta</taxon>
        <taxon>Tracheophyta</taxon>
        <taxon>Spermatophyta</taxon>
        <taxon>Magnoliopsida</taxon>
        <taxon>eudicotyledons</taxon>
        <taxon>Gunneridae</taxon>
        <taxon>Pentapetalae</taxon>
        <taxon>rosids</taxon>
        <taxon>malvids</taxon>
        <taxon>Sapindales</taxon>
        <taxon>Rutaceae</taxon>
        <taxon>Aurantioideae</taxon>
        <taxon>Citrus</taxon>
    </lineage>
</organism>
<protein>
    <submittedName>
        <fullName evidence="1">Uncharacterized protein</fullName>
    </submittedName>
</protein>
<dbReference type="EMBL" id="JBCGBO010000003">
    <property type="protein sequence ID" value="KAK9215942.1"/>
    <property type="molecule type" value="Genomic_DNA"/>
</dbReference>
<name>A0AAP0QYG8_9ROSI</name>
<accession>A0AAP0QYG8</accession>
<evidence type="ECO:0000313" key="2">
    <source>
        <dbReference type="Proteomes" id="UP001428341"/>
    </source>
</evidence>